<dbReference type="PANTHER" id="PTHR42879">
    <property type="entry name" value="3-OXOACYL-(ACYL-CARRIER-PROTEIN) REDUCTASE"/>
    <property type="match status" value="1"/>
</dbReference>
<evidence type="ECO:0000256" key="2">
    <source>
        <dbReference type="ARBA" id="ARBA00022857"/>
    </source>
</evidence>
<evidence type="ECO:0000256" key="3">
    <source>
        <dbReference type="ARBA" id="ARBA00023002"/>
    </source>
</evidence>
<comment type="similarity">
    <text evidence="1">Belongs to the short-chain dehydrogenases/reductases (SDR) family.</text>
</comment>
<dbReference type="SMART" id="SM00822">
    <property type="entry name" value="PKS_KR"/>
    <property type="match status" value="1"/>
</dbReference>
<dbReference type="NCBIfam" id="NF004198">
    <property type="entry name" value="PRK05653.1-3"/>
    <property type="match status" value="1"/>
</dbReference>
<dbReference type="InterPro" id="IPR057326">
    <property type="entry name" value="KR_dom"/>
</dbReference>
<name>A0A3M8P6Y2_9BACL</name>
<dbReference type="InterPro" id="IPR036291">
    <property type="entry name" value="NAD(P)-bd_dom_sf"/>
</dbReference>
<dbReference type="PRINTS" id="PR00080">
    <property type="entry name" value="SDRFAMILY"/>
</dbReference>
<dbReference type="CDD" id="cd05333">
    <property type="entry name" value="BKR_SDR_c"/>
    <property type="match status" value="1"/>
</dbReference>
<keyword evidence="3 5" id="KW-0560">Oxidoreductase</keyword>
<gene>
    <name evidence="5" type="primary">fabG</name>
    <name evidence="5" type="ORF">EEX84_12475</name>
</gene>
<evidence type="ECO:0000313" key="6">
    <source>
        <dbReference type="Proteomes" id="UP000275473"/>
    </source>
</evidence>
<comment type="caution">
    <text evidence="5">The sequence shown here is derived from an EMBL/GenBank/DDBJ whole genome shotgun (WGS) entry which is preliminary data.</text>
</comment>
<dbReference type="FunFam" id="3.40.50.720:FF:000115">
    <property type="entry name" value="3-oxoacyl-[acyl-carrier-protein] reductase FabG"/>
    <property type="match status" value="1"/>
</dbReference>
<dbReference type="PANTHER" id="PTHR42879:SF2">
    <property type="entry name" value="3-OXOACYL-[ACYL-CARRIER-PROTEIN] REDUCTASE FABG"/>
    <property type="match status" value="1"/>
</dbReference>
<dbReference type="AlphaFoldDB" id="A0A3M8P6Y2"/>
<dbReference type="Gene3D" id="3.40.50.720">
    <property type="entry name" value="NAD(P)-binding Rossmann-like Domain"/>
    <property type="match status" value="1"/>
</dbReference>
<evidence type="ECO:0000256" key="1">
    <source>
        <dbReference type="ARBA" id="ARBA00006484"/>
    </source>
</evidence>
<dbReference type="Pfam" id="PF13561">
    <property type="entry name" value="adh_short_C2"/>
    <property type="match status" value="1"/>
</dbReference>
<dbReference type="PRINTS" id="PR00081">
    <property type="entry name" value="GDHRDH"/>
</dbReference>
<keyword evidence="2" id="KW-0521">NADP</keyword>
<protein>
    <submittedName>
        <fullName evidence="5">3-oxoacyl-ACP reductase FabG</fullName>
        <ecNumber evidence="5">1.1.1.100</ecNumber>
    </submittedName>
</protein>
<dbReference type="InterPro" id="IPR020904">
    <property type="entry name" value="Sc_DH/Rdtase_CS"/>
</dbReference>
<evidence type="ECO:0000259" key="4">
    <source>
        <dbReference type="SMART" id="SM00822"/>
    </source>
</evidence>
<dbReference type="EMBL" id="RIAX01000009">
    <property type="protein sequence ID" value="RNF38954.1"/>
    <property type="molecule type" value="Genomic_DNA"/>
</dbReference>
<dbReference type="InterPro" id="IPR050259">
    <property type="entry name" value="SDR"/>
</dbReference>
<dbReference type="Proteomes" id="UP000275473">
    <property type="component" value="Unassembled WGS sequence"/>
</dbReference>
<dbReference type="NCBIfam" id="NF005559">
    <property type="entry name" value="PRK07231.1"/>
    <property type="match status" value="1"/>
</dbReference>
<sequence length="246" mass="26508">MKLTDKIAIVTGSGQGIGRDTALVLAKHGADVVVADMNMEAAGNVVKEIEELGRKAIACKVNVADKEDVNKMIEQTLETFGDLDILVNNAGITRDAMMHKMTEEHFNQVIDVHMKGTFLCMQAAVLHMRKKGKGKIVNISSISAKIGNMGQVNYAGAKAGIVAMTKVAARESARYQINVNAIQPGFIDSDMTRAMPEDVRQARIKEIPLQRAGVPEDVAKAVVFLASEYSDYITGTVTEVAGGRSM</sequence>
<dbReference type="GO" id="GO:0032787">
    <property type="term" value="P:monocarboxylic acid metabolic process"/>
    <property type="evidence" value="ECO:0007669"/>
    <property type="project" value="UniProtKB-ARBA"/>
</dbReference>
<dbReference type="PROSITE" id="PS00061">
    <property type="entry name" value="ADH_SHORT"/>
    <property type="match status" value="1"/>
</dbReference>
<accession>A0A3M8P6Y2</accession>
<dbReference type="NCBIfam" id="NF009466">
    <property type="entry name" value="PRK12826.1-2"/>
    <property type="match status" value="1"/>
</dbReference>
<dbReference type="InterPro" id="IPR002347">
    <property type="entry name" value="SDR_fam"/>
</dbReference>
<organism evidence="5 6">
    <name type="scientific">Planococcus salinus</name>
    <dbReference type="NCBI Taxonomy" id="1848460"/>
    <lineage>
        <taxon>Bacteria</taxon>
        <taxon>Bacillati</taxon>
        <taxon>Bacillota</taxon>
        <taxon>Bacilli</taxon>
        <taxon>Bacillales</taxon>
        <taxon>Caryophanaceae</taxon>
        <taxon>Planococcus</taxon>
    </lineage>
</organism>
<feature type="domain" description="Ketoreductase" evidence="4">
    <location>
        <begin position="6"/>
        <end position="190"/>
    </location>
</feature>
<dbReference type="SUPFAM" id="SSF51735">
    <property type="entry name" value="NAD(P)-binding Rossmann-fold domains"/>
    <property type="match status" value="1"/>
</dbReference>
<reference evidence="5 6" key="1">
    <citation type="journal article" date="2018" name="Int. J. Syst. Evol. Microbiol.">
        <title>Planococcus salinus sp. nov., a moderately halophilic bacterium isolated from a saline-alkali soil.</title>
        <authorList>
            <person name="Gan L."/>
        </authorList>
    </citation>
    <scope>NUCLEOTIDE SEQUENCE [LARGE SCALE GENOMIC DNA]</scope>
    <source>
        <strain evidence="5 6">LCB217</strain>
    </source>
</reference>
<keyword evidence="6" id="KW-1185">Reference proteome</keyword>
<proteinExistence type="inferred from homology"/>
<dbReference type="GO" id="GO:0004316">
    <property type="term" value="F:3-oxoacyl-[acyl-carrier-protein] reductase (NADPH) activity"/>
    <property type="evidence" value="ECO:0007669"/>
    <property type="project" value="UniProtKB-EC"/>
</dbReference>
<evidence type="ECO:0000313" key="5">
    <source>
        <dbReference type="EMBL" id="RNF38954.1"/>
    </source>
</evidence>
<dbReference type="EC" id="1.1.1.100" evidence="5"/>
<dbReference type="OrthoDB" id="9803333at2"/>